<feature type="transmembrane region" description="Helical" evidence="1">
    <location>
        <begin position="36"/>
        <end position="56"/>
    </location>
</feature>
<evidence type="ECO:0000313" key="3">
    <source>
        <dbReference type="Proteomes" id="UP000195918"/>
    </source>
</evidence>
<dbReference type="Proteomes" id="UP000195918">
    <property type="component" value="Unassembled WGS sequence"/>
</dbReference>
<evidence type="ECO:0000313" key="2">
    <source>
        <dbReference type="EMBL" id="SLM85585.1"/>
    </source>
</evidence>
<dbReference type="GO" id="GO:0022857">
    <property type="term" value="F:transmembrane transporter activity"/>
    <property type="evidence" value="ECO:0007669"/>
    <property type="project" value="InterPro"/>
</dbReference>
<organism evidence="2 3">
    <name type="scientific">Vagococcus fluvialis bH819</name>
    <dbReference type="NCBI Taxonomy" id="1255619"/>
    <lineage>
        <taxon>Bacteria</taxon>
        <taxon>Bacillati</taxon>
        <taxon>Bacillota</taxon>
        <taxon>Bacilli</taxon>
        <taxon>Lactobacillales</taxon>
        <taxon>Enterococcaceae</taxon>
        <taxon>Vagococcus</taxon>
    </lineage>
</organism>
<name>A0A1X6WMT7_9ENTE</name>
<dbReference type="EMBL" id="FWFD01000008">
    <property type="protein sequence ID" value="SLM85585.1"/>
    <property type="molecule type" value="Genomic_DNA"/>
</dbReference>
<keyword evidence="1" id="KW-0812">Transmembrane</keyword>
<protein>
    <submittedName>
        <fullName evidence="2">Substrate-specific component FolT of folate ECF transporter</fullName>
    </submittedName>
</protein>
<dbReference type="Gene3D" id="1.10.1760.20">
    <property type="match status" value="1"/>
</dbReference>
<dbReference type="InterPro" id="IPR024529">
    <property type="entry name" value="ECF_trnsprt_substrate-spec"/>
</dbReference>
<sequence>MEKQVFTTKTIALMGVLMALRIILSQFLSITTGFVKISFFFIPVVIMAILFGPIIAGSANALCDFIGAMLFPAGGAYFPGFTLTALLAGIIYSSFYHKKDLTLTRIILVNIIVTFALSLPLNTLWLYMMQGNAVFAFLPARIISSSIMCVIQVFITYSMVNIRVFQKQIIKFGS</sequence>
<reference evidence="3" key="1">
    <citation type="submission" date="2017-02" db="EMBL/GenBank/DDBJ databases">
        <authorList>
            <person name="Dridi B."/>
        </authorList>
    </citation>
    <scope>NUCLEOTIDE SEQUENCE [LARGE SCALE GENOMIC DNA]</scope>
    <source>
        <strain evidence="3">bH819</strain>
    </source>
</reference>
<dbReference type="AlphaFoldDB" id="A0A1X6WMT7"/>
<feature type="transmembrane region" description="Helical" evidence="1">
    <location>
        <begin position="6"/>
        <end position="24"/>
    </location>
</feature>
<feature type="transmembrane region" description="Helical" evidence="1">
    <location>
        <begin position="134"/>
        <end position="157"/>
    </location>
</feature>
<proteinExistence type="predicted"/>
<keyword evidence="1" id="KW-0472">Membrane</keyword>
<dbReference type="Pfam" id="PF12822">
    <property type="entry name" value="ECF_trnsprt"/>
    <property type="match status" value="1"/>
</dbReference>
<dbReference type="InterPro" id="IPR030949">
    <property type="entry name" value="ECF_S_folate_fam"/>
</dbReference>
<feature type="transmembrane region" description="Helical" evidence="1">
    <location>
        <begin position="107"/>
        <end position="128"/>
    </location>
</feature>
<dbReference type="RefSeq" id="WP_086951218.1">
    <property type="nucleotide sequence ID" value="NZ_FWFD01000008.1"/>
</dbReference>
<dbReference type="NCBIfam" id="TIGR04518">
    <property type="entry name" value="ECF_S_folT_fam"/>
    <property type="match status" value="1"/>
</dbReference>
<gene>
    <name evidence="2" type="ORF">FM121_05755</name>
</gene>
<feature type="transmembrane region" description="Helical" evidence="1">
    <location>
        <begin position="76"/>
        <end position="95"/>
    </location>
</feature>
<accession>A0A1X6WMT7</accession>
<keyword evidence="3" id="KW-1185">Reference proteome</keyword>
<evidence type="ECO:0000256" key="1">
    <source>
        <dbReference type="SAM" id="Phobius"/>
    </source>
</evidence>
<dbReference type="OrthoDB" id="4624at2"/>
<keyword evidence="1" id="KW-1133">Transmembrane helix</keyword>